<reference evidence="1" key="1">
    <citation type="submission" date="2023-04" db="EMBL/GenBank/DDBJ databases">
        <authorList>
            <person name="Vijverberg K."/>
            <person name="Xiong W."/>
            <person name="Schranz E."/>
        </authorList>
    </citation>
    <scope>NUCLEOTIDE SEQUENCE</scope>
</reference>
<accession>A0AA36E7P1</accession>
<evidence type="ECO:0000313" key="2">
    <source>
        <dbReference type="Proteomes" id="UP001177003"/>
    </source>
</evidence>
<gene>
    <name evidence="1" type="ORF">LSALG_LOCUS23881</name>
</gene>
<dbReference type="Proteomes" id="UP001177003">
    <property type="component" value="Chromosome 5"/>
</dbReference>
<name>A0AA36E7P1_LACSI</name>
<proteinExistence type="predicted"/>
<dbReference type="AlphaFoldDB" id="A0AA36E7P1"/>
<sequence length="405" mass="45419">MSQLTNSKTRKLTRKHFSKILKLPVSGTFYEVSTDQELYQHEGILAPFDVKPIEFLTIATLRIVIDDPSVFPTVAHLLDAMLKLVDPQNPLLVQYLDSIDSCISIVVLLLKGVEAKKPNDSLVKQSIQDPEIEATEQTKIDSLHTHSSHKGIKRFESLSSTRKGFCSEKFCAWNTSNGFEVIRDPDITVYVSHTNININSNDQPSISILEKTNVIPTWVSTTKSNMEVVQSPDIPVDLSDKDTNVNMGEGVQNKESFVNSTFETSTIPISTIISSTLKTTTVETSTTLLPISSPITILVHVPTISPIHFIIMHEQITTLFSSQSTKVEKVIYEEEPNDDEMMVSFVDLQFDPKKENVPDDLIISSKKFKILNSKINCLLQIQADTGGRNFVTRVEMEYLLKSQEN</sequence>
<organism evidence="1 2">
    <name type="scientific">Lactuca saligna</name>
    <name type="common">Willowleaf lettuce</name>
    <dbReference type="NCBI Taxonomy" id="75948"/>
    <lineage>
        <taxon>Eukaryota</taxon>
        <taxon>Viridiplantae</taxon>
        <taxon>Streptophyta</taxon>
        <taxon>Embryophyta</taxon>
        <taxon>Tracheophyta</taxon>
        <taxon>Spermatophyta</taxon>
        <taxon>Magnoliopsida</taxon>
        <taxon>eudicotyledons</taxon>
        <taxon>Gunneridae</taxon>
        <taxon>Pentapetalae</taxon>
        <taxon>asterids</taxon>
        <taxon>campanulids</taxon>
        <taxon>Asterales</taxon>
        <taxon>Asteraceae</taxon>
        <taxon>Cichorioideae</taxon>
        <taxon>Cichorieae</taxon>
        <taxon>Lactucinae</taxon>
        <taxon>Lactuca</taxon>
    </lineage>
</organism>
<evidence type="ECO:0000313" key="1">
    <source>
        <dbReference type="EMBL" id="CAI9284350.1"/>
    </source>
</evidence>
<keyword evidence="2" id="KW-1185">Reference proteome</keyword>
<dbReference type="EMBL" id="OX465081">
    <property type="protein sequence ID" value="CAI9284350.1"/>
    <property type="molecule type" value="Genomic_DNA"/>
</dbReference>
<protein>
    <submittedName>
        <fullName evidence="1">Uncharacterized protein</fullName>
    </submittedName>
</protein>